<dbReference type="GO" id="GO:0005737">
    <property type="term" value="C:cytoplasm"/>
    <property type="evidence" value="ECO:0007669"/>
    <property type="project" value="TreeGrafter"/>
</dbReference>
<dbReference type="InterPro" id="IPR005334">
    <property type="entry name" value="Tctex-1-like"/>
</dbReference>
<reference evidence="1" key="1">
    <citation type="submission" date="2019-06" db="EMBL/GenBank/DDBJ databases">
        <authorList>
            <person name="Zheng W."/>
        </authorList>
    </citation>
    <scope>NUCLEOTIDE SEQUENCE</scope>
    <source>
        <strain evidence="1">QDHG01</strain>
    </source>
</reference>
<proteinExistence type="predicted"/>
<dbReference type="OrthoDB" id="284212at2759"/>
<dbReference type="GO" id="GO:0007018">
    <property type="term" value="P:microtubule-based movement"/>
    <property type="evidence" value="ECO:0007669"/>
    <property type="project" value="TreeGrafter"/>
</dbReference>
<dbReference type="Gene3D" id="3.30.1140.40">
    <property type="entry name" value="Tctex-1"/>
    <property type="match status" value="1"/>
</dbReference>
<sequence>MDNFDADDQDFNSEQVKQIAQTAVEQVVGSENIVYQKEKVNQWCQQIIETCIKELARLAKPFKYAVTCIITQNNGSGLQSAATAYWETKKDGLISVQLGSQTFFCIVTIFAMAV</sequence>
<evidence type="ECO:0000313" key="1">
    <source>
        <dbReference type="EMBL" id="TNV72289.1"/>
    </source>
</evidence>
<name>A0A8J8SVK5_HALGN</name>
<dbReference type="Proteomes" id="UP000785679">
    <property type="component" value="Unassembled WGS sequence"/>
</dbReference>
<organism evidence="1 2">
    <name type="scientific">Halteria grandinella</name>
    <dbReference type="NCBI Taxonomy" id="5974"/>
    <lineage>
        <taxon>Eukaryota</taxon>
        <taxon>Sar</taxon>
        <taxon>Alveolata</taxon>
        <taxon>Ciliophora</taxon>
        <taxon>Intramacronucleata</taxon>
        <taxon>Spirotrichea</taxon>
        <taxon>Stichotrichia</taxon>
        <taxon>Sporadotrichida</taxon>
        <taxon>Halteriidae</taxon>
        <taxon>Halteria</taxon>
    </lineage>
</organism>
<gene>
    <name evidence="1" type="ORF">FGO68_gene16485</name>
</gene>
<dbReference type="GO" id="GO:0005868">
    <property type="term" value="C:cytoplasmic dynein complex"/>
    <property type="evidence" value="ECO:0007669"/>
    <property type="project" value="TreeGrafter"/>
</dbReference>
<dbReference type="GO" id="GO:0045505">
    <property type="term" value="F:dynein intermediate chain binding"/>
    <property type="evidence" value="ECO:0007669"/>
    <property type="project" value="TreeGrafter"/>
</dbReference>
<dbReference type="EMBL" id="RRYP01023138">
    <property type="protein sequence ID" value="TNV72289.1"/>
    <property type="molecule type" value="Genomic_DNA"/>
</dbReference>
<evidence type="ECO:0000313" key="2">
    <source>
        <dbReference type="Proteomes" id="UP000785679"/>
    </source>
</evidence>
<dbReference type="PANTHER" id="PTHR21255:SF4">
    <property type="entry name" value="DYNEIN LIGHT CHAIN TCTEX-TYPE"/>
    <property type="match status" value="1"/>
</dbReference>
<evidence type="ECO:0008006" key="3">
    <source>
        <dbReference type="Google" id="ProtNLM"/>
    </source>
</evidence>
<dbReference type="InterPro" id="IPR038586">
    <property type="entry name" value="Tctex-1-like_sf"/>
</dbReference>
<keyword evidence="2" id="KW-1185">Reference proteome</keyword>
<dbReference type="CDD" id="cd21455">
    <property type="entry name" value="DLC-like_DYNLT1_DYNLT3"/>
    <property type="match status" value="1"/>
</dbReference>
<dbReference type="AlphaFoldDB" id="A0A8J8SVK5"/>
<accession>A0A8J8SVK5</accession>
<dbReference type="PANTHER" id="PTHR21255">
    <property type="entry name" value="T-COMPLEX-ASSOCIATED-TESTIS-EXPRESSED 1/ DYNEIN LIGHT CHAIN"/>
    <property type="match status" value="1"/>
</dbReference>
<protein>
    <recommendedName>
        <fullName evidence="3">Dynein light chain Tctex-type 1</fullName>
    </recommendedName>
</protein>
<dbReference type="Pfam" id="PF03645">
    <property type="entry name" value="Tctex-1"/>
    <property type="match status" value="1"/>
</dbReference>
<comment type="caution">
    <text evidence="1">The sequence shown here is derived from an EMBL/GenBank/DDBJ whole genome shotgun (WGS) entry which is preliminary data.</text>
</comment>